<dbReference type="RefSeq" id="WP_151124688.1">
    <property type="nucleotide sequence ID" value="NZ_VZPB01000033.1"/>
</dbReference>
<feature type="transmembrane region" description="Helical" evidence="1">
    <location>
        <begin position="186"/>
        <end position="204"/>
    </location>
</feature>
<keyword evidence="4" id="KW-1185">Reference proteome</keyword>
<accession>A0A643FA09</accession>
<keyword evidence="1" id="KW-0812">Transmembrane</keyword>
<feature type="transmembrane region" description="Helical" evidence="1">
    <location>
        <begin position="319"/>
        <end position="340"/>
    </location>
</feature>
<feature type="transmembrane region" description="Helical" evidence="1">
    <location>
        <begin position="63"/>
        <end position="81"/>
    </location>
</feature>
<feature type="domain" description="Acyltransferase 3" evidence="2">
    <location>
        <begin position="18"/>
        <end position="337"/>
    </location>
</feature>
<keyword evidence="1" id="KW-1133">Transmembrane helix</keyword>
<organism evidence="3 4">
    <name type="scientific">Ideonella dechloratans</name>
    <dbReference type="NCBI Taxonomy" id="36863"/>
    <lineage>
        <taxon>Bacteria</taxon>
        <taxon>Pseudomonadati</taxon>
        <taxon>Pseudomonadota</taxon>
        <taxon>Betaproteobacteria</taxon>
        <taxon>Burkholderiales</taxon>
        <taxon>Sphaerotilaceae</taxon>
        <taxon>Ideonella</taxon>
    </lineage>
</organism>
<feature type="transmembrane region" description="Helical" evidence="1">
    <location>
        <begin position="159"/>
        <end position="179"/>
    </location>
</feature>
<evidence type="ECO:0000313" key="4">
    <source>
        <dbReference type="Proteomes" id="UP000430120"/>
    </source>
</evidence>
<dbReference type="GO" id="GO:0016747">
    <property type="term" value="F:acyltransferase activity, transferring groups other than amino-acyl groups"/>
    <property type="evidence" value="ECO:0007669"/>
    <property type="project" value="InterPro"/>
</dbReference>
<feature type="transmembrane region" description="Helical" evidence="1">
    <location>
        <begin position="216"/>
        <end position="233"/>
    </location>
</feature>
<keyword evidence="3" id="KW-0012">Acyltransferase</keyword>
<feature type="transmembrane region" description="Helical" evidence="1">
    <location>
        <begin position="93"/>
        <end position="115"/>
    </location>
</feature>
<comment type="caution">
    <text evidence="3">The sequence shown here is derived from an EMBL/GenBank/DDBJ whole genome shotgun (WGS) entry which is preliminary data.</text>
</comment>
<dbReference type="InterPro" id="IPR050879">
    <property type="entry name" value="Acyltransferase_3"/>
</dbReference>
<dbReference type="Proteomes" id="UP000430120">
    <property type="component" value="Unassembled WGS sequence"/>
</dbReference>
<dbReference type="OrthoDB" id="9767863at2"/>
<keyword evidence="3" id="KW-0808">Transferase</keyword>
<dbReference type="Pfam" id="PF01757">
    <property type="entry name" value="Acyl_transf_3"/>
    <property type="match status" value="1"/>
</dbReference>
<dbReference type="PANTHER" id="PTHR23028">
    <property type="entry name" value="ACETYLTRANSFERASE"/>
    <property type="match status" value="1"/>
</dbReference>
<evidence type="ECO:0000259" key="2">
    <source>
        <dbReference type="Pfam" id="PF01757"/>
    </source>
</evidence>
<dbReference type="EMBL" id="VZPB01000033">
    <property type="protein sequence ID" value="KAB0579985.1"/>
    <property type="molecule type" value="Genomic_DNA"/>
</dbReference>
<evidence type="ECO:0000313" key="3">
    <source>
        <dbReference type="EMBL" id="KAB0579985.1"/>
    </source>
</evidence>
<proteinExistence type="predicted"/>
<name>A0A643FA09_IDEDE</name>
<gene>
    <name evidence="3" type="ORF">F7Q92_13685</name>
</gene>
<dbReference type="AlphaFoldDB" id="A0A643FA09"/>
<feature type="transmembrane region" description="Helical" evidence="1">
    <location>
        <begin position="21"/>
        <end position="43"/>
    </location>
</feature>
<reference evidence="3 4" key="1">
    <citation type="submission" date="2019-09" db="EMBL/GenBank/DDBJ databases">
        <title>Draft genome sequences of 48 bacterial type strains from the CCUG.</title>
        <authorList>
            <person name="Tunovic T."/>
            <person name="Pineiro-Iglesias B."/>
            <person name="Unosson C."/>
            <person name="Inganas E."/>
            <person name="Ohlen M."/>
            <person name="Cardew S."/>
            <person name="Jensie-Markopoulos S."/>
            <person name="Salva-Serra F."/>
            <person name="Jaen-Luchoro D."/>
            <person name="Karlsson R."/>
            <person name="Svensson-Stadler L."/>
            <person name="Chun J."/>
            <person name="Moore E."/>
        </authorList>
    </citation>
    <scope>NUCLEOTIDE SEQUENCE [LARGE SCALE GENOMIC DNA]</scope>
    <source>
        <strain evidence="3 4">CCUG 30977</strain>
    </source>
</reference>
<sequence length="360" mass="39231">MKCTLTQRLDETRGRASGFDVLRLTLAIGVLMVHSVDIAHGLAAGDELFSSVLRPFVRIKLPMFFAISGFLVTASFVKAPGMAQFLWQRALRIYPALVAAVLVFSFVIGPAFTVFSTSHYLTDPLLARYLLNATGCSISFELPGVFGANPHPRTVNTQLWTLPFELGCYLLLVLVATVVTRGRATCLLLLTLLSSAGLFLYKVRAQGWVPVPPGPVSGYLLMSCFLAGAWLYLCRDRMPYCPRLFGLSLAASLLLLGVVPGGDHLAALPVAYATVYLGLRNPRRGVYASGARFSYGIYLYGFAVQQAVASVGWVPRVWYLNFALGGLITLALAVLSYHLVEAPTLRRLKTFAGFRRPVAT</sequence>
<evidence type="ECO:0000256" key="1">
    <source>
        <dbReference type="SAM" id="Phobius"/>
    </source>
</evidence>
<protein>
    <submittedName>
        <fullName evidence="3">Acyltransferase</fullName>
    </submittedName>
</protein>
<feature type="transmembrane region" description="Helical" evidence="1">
    <location>
        <begin position="240"/>
        <end position="259"/>
    </location>
</feature>
<keyword evidence="1" id="KW-0472">Membrane</keyword>
<dbReference type="InterPro" id="IPR002656">
    <property type="entry name" value="Acyl_transf_3_dom"/>
</dbReference>